<keyword evidence="6" id="KW-1185">Reference proteome</keyword>
<keyword evidence="3" id="KW-0804">Transcription</keyword>
<reference evidence="5 6" key="1">
    <citation type="submission" date="2015-03" db="EMBL/GenBank/DDBJ databases">
        <authorList>
            <person name="Lepp D."/>
            <person name="Hassan Y.I."/>
            <person name="Li X.-Z."/>
            <person name="Zhou T."/>
        </authorList>
    </citation>
    <scope>NUCLEOTIDE SEQUENCE [LARGE SCALE GENOMIC DNA]</scope>
    <source>
        <strain evidence="5 6">E84</strain>
    </source>
</reference>
<dbReference type="InterPro" id="IPR036388">
    <property type="entry name" value="WH-like_DNA-bd_sf"/>
</dbReference>
<dbReference type="PATRIC" id="fig|1293439.3.peg.3630"/>
<dbReference type="Gene3D" id="1.10.10.10">
    <property type="entry name" value="Winged helix-like DNA-binding domain superfamily/Winged helix DNA-binding domain"/>
    <property type="match status" value="1"/>
</dbReference>
<dbReference type="SMART" id="SM00895">
    <property type="entry name" value="FCD"/>
    <property type="match status" value="1"/>
</dbReference>
<dbReference type="Proteomes" id="UP000033411">
    <property type="component" value="Unassembled WGS sequence"/>
</dbReference>
<feature type="domain" description="HTH gntR-type" evidence="4">
    <location>
        <begin position="4"/>
        <end position="71"/>
    </location>
</feature>
<dbReference type="GO" id="GO:0003677">
    <property type="term" value="F:DNA binding"/>
    <property type="evidence" value="ECO:0007669"/>
    <property type="project" value="UniProtKB-KW"/>
</dbReference>
<dbReference type="GO" id="GO:0003700">
    <property type="term" value="F:DNA-binding transcription factor activity"/>
    <property type="evidence" value="ECO:0007669"/>
    <property type="project" value="InterPro"/>
</dbReference>
<organism evidence="5 6">
    <name type="scientific">Devosia epidermidihirudinis</name>
    <dbReference type="NCBI Taxonomy" id="1293439"/>
    <lineage>
        <taxon>Bacteria</taxon>
        <taxon>Pseudomonadati</taxon>
        <taxon>Pseudomonadota</taxon>
        <taxon>Alphaproteobacteria</taxon>
        <taxon>Hyphomicrobiales</taxon>
        <taxon>Devosiaceae</taxon>
        <taxon>Devosia</taxon>
    </lineage>
</organism>
<dbReference type="PROSITE" id="PS50949">
    <property type="entry name" value="HTH_GNTR"/>
    <property type="match status" value="1"/>
</dbReference>
<keyword evidence="1" id="KW-0805">Transcription regulation</keyword>
<dbReference type="InterPro" id="IPR011711">
    <property type="entry name" value="GntR_C"/>
</dbReference>
<evidence type="ECO:0000256" key="1">
    <source>
        <dbReference type="ARBA" id="ARBA00023015"/>
    </source>
</evidence>
<evidence type="ECO:0000313" key="5">
    <source>
        <dbReference type="EMBL" id="KKC35024.1"/>
    </source>
</evidence>
<sequence length="217" mass="25145">MEEQQHDNVGYQKFRDALEAGRLKPGMVITQNELCDMLGMSLSPLRETLVLLEEFGLVEIKPRAGIKIVYPEVAFIRENFQFRIMIEVHAMRTFVHTATDAWIDDMLKRHLACKAFIESGADFETVKRQVVDLDKQLHRSLVDVLNNGAITAMHERLQDNLLMARRVHQRVINRHQLLETVDEHLRILESLRHRDLDGAIANLEAHFRASTHRTFTS</sequence>
<dbReference type="PANTHER" id="PTHR43537:SF5">
    <property type="entry name" value="UXU OPERON TRANSCRIPTIONAL REGULATOR"/>
    <property type="match status" value="1"/>
</dbReference>
<dbReference type="SUPFAM" id="SSF48008">
    <property type="entry name" value="GntR ligand-binding domain-like"/>
    <property type="match status" value="1"/>
</dbReference>
<dbReference type="EMBL" id="LANJ01000047">
    <property type="protein sequence ID" value="KKC35024.1"/>
    <property type="molecule type" value="Genomic_DNA"/>
</dbReference>
<proteinExistence type="predicted"/>
<evidence type="ECO:0000256" key="3">
    <source>
        <dbReference type="ARBA" id="ARBA00023163"/>
    </source>
</evidence>
<dbReference type="STRING" id="1293439.WH87_17795"/>
<dbReference type="Gene3D" id="1.20.120.530">
    <property type="entry name" value="GntR ligand-binding domain-like"/>
    <property type="match status" value="1"/>
</dbReference>
<name>A0A0F5Q4M4_9HYPH</name>
<evidence type="ECO:0000313" key="6">
    <source>
        <dbReference type="Proteomes" id="UP000033411"/>
    </source>
</evidence>
<protein>
    <recommendedName>
        <fullName evidence="4">HTH gntR-type domain-containing protein</fullName>
    </recommendedName>
</protein>
<dbReference type="SUPFAM" id="SSF46785">
    <property type="entry name" value="Winged helix' DNA-binding domain"/>
    <property type="match status" value="1"/>
</dbReference>
<dbReference type="InterPro" id="IPR008920">
    <property type="entry name" value="TF_FadR/GntR_C"/>
</dbReference>
<dbReference type="Pfam" id="PF00392">
    <property type="entry name" value="GntR"/>
    <property type="match status" value="1"/>
</dbReference>
<dbReference type="SMART" id="SM00345">
    <property type="entry name" value="HTH_GNTR"/>
    <property type="match status" value="1"/>
</dbReference>
<dbReference type="InterPro" id="IPR000524">
    <property type="entry name" value="Tscrpt_reg_HTH_GntR"/>
</dbReference>
<dbReference type="InterPro" id="IPR036390">
    <property type="entry name" value="WH_DNA-bd_sf"/>
</dbReference>
<evidence type="ECO:0000256" key="2">
    <source>
        <dbReference type="ARBA" id="ARBA00023125"/>
    </source>
</evidence>
<gene>
    <name evidence="5" type="ORF">WH87_17795</name>
</gene>
<keyword evidence="2" id="KW-0238">DNA-binding</keyword>
<dbReference type="Pfam" id="PF07729">
    <property type="entry name" value="FCD"/>
    <property type="match status" value="1"/>
</dbReference>
<comment type="caution">
    <text evidence="5">The sequence shown here is derived from an EMBL/GenBank/DDBJ whole genome shotgun (WGS) entry which is preliminary data.</text>
</comment>
<accession>A0A0F5Q4M4</accession>
<dbReference type="PANTHER" id="PTHR43537">
    <property type="entry name" value="TRANSCRIPTIONAL REGULATOR, GNTR FAMILY"/>
    <property type="match status" value="1"/>
</dbReference>
<dbReference type="AlphaFoldDB" id="A0A0F5Q4M4"/>
<evidence type="ECO:0000259" key="4">
    <source>
        <dbReference type="PROSITE" id="PS50949"/>
    </source>
</evidence>
<dbReference type="RefSeq" id="WP_046139667.1">
    <property type="nucleotide sequence ID" value="NZ_LANJ01000047.1"/>
</dbReference>